<protein>
    <submittedName>
        <fullName evidence="1">Uncharacterized protein</fullName>
    </submittedName>
</protein>
<dbReference type="Proteomes" id="UP000694892">
    <property type="component" value="Chromosome 1S"/>
</dbReference>
<dbReference type="AlphaFoldDB" id="A0A974DRP1"/>
<gene>
    <name evidence="1" type="ORF">XELAEV_18008878mg</name>
</gene>
<proteinExistence type="predicted"/>
<accession>A0A974DRP1</accession>
<sequence>MEEGRAPGLLQRVLHNKLHRGSNLVGFGLVETSVIRNLRSAETINEAHSEGTSKYLTSSCICVA</sequence>
<organism evidence="1 2">
    <name type="scientific">Xenopus laevis</name>
    <name type="common">African clawed frog</name>
    <dbReference type="NCBI Taxonomy" id="8355"/>
    <lineage>
        <taxon>Eukaryota</taxon>
        <taxon>Metazoa</taxon>
        <taxon>Chordata</taxon>
        <taxon>Craniata</taxon>
        <taxon>Vertebrata</taxon>
        <taxon>Euteleostomi</taxon>
        <taxon>Amphibia</taxon>
        <taxon>Batrachia</taxon>
        <taxon>Anura</taxon>
        <taxon>Pipoidea</taxon>
        <taxon>Pipidae</taxon>
        <taxon>Xenopodinae</taxon>
        <taxon>Xenopus</taxon>
        <taxon>Xenopus</taxon>
    </lineage>
</organism>
<name>A0A974DRP1_XENLA</name>
<evidence type="ECO:0000313" key="2">
    <source>
        <dbReference type="Proteomes" id="UP000694892"/>
    </source>
</evidence>
<evidence type="ECO:0000313" key="1">
    <source>
        <dbReference type="EMBL" id="OCT96667.1"/>
    </source>
</evidence>
<reference evidence="2" key="1">
    <citation type="journal article" date="2016" name="Nature">
        <title>Genome evolution in the allotetraploid frog Xenopus laevis.</title>
        <authorList>
            <person name="Session A.M."/>
            <person name="Uno Y."/>
            <person name="Kwon T."/>
            <person name="Chapman J.A."/>
            <person name="Toyoda A."/>
            <person name="Takahashi S."/>
            <person name="Fukui A."/>
            <person name="Hikosaka A."/>
            <person name="Suzuki A."/>
            <person name="Kondo M."/>
            <person name="van Heeringen S.J."/>
            <person name="Quigley I."/>
            <person name="Heinz S."/>
            <person name="Ogino H."/>
            <person name="Ochi H."/>
            <person name="Hellsten U."/>
            <person name="Lyons J.B."/>
            <person name="Simakov O."/>
            <person name="Putnam N."/>
            <person name="Stites J."/>
            <person name="Kuroki Y."/>
            <person name="Tanaka T."/>
            <person name="Michiue T."/>
            <person name="Watanabe M."/>
            <person name="Bogdanovic O."/>
            <person name="Lister R."/>
            <person name="Georgiou G."/>
            <person name="Paranjpe S.S."/>
            <person name="van Kruijsbergen I."/>
            <person name="Shu S."/>
            <person name="Carlson J."/>
            <person name="Kinoshita T."/>
            <person name="Ohta Y."/>
            <person name="Mawaribuchi S."/>
            <person name="Jenkins J."/>
            <person name="Grimwood J."/>
            <person name="Schmutz J."/>
            <person name="Mitros T."/>
            <person name="Mozaffari S.V."/>
            <person name="Suzuki Y."/>
            <person name="Haramoto Y."/>
            <person name="Yamamoto T.S."/>
            <person name="Takagi C."/>
            <person name="Heald R."/>
            <person name="Miller K."/>
            <person name="Haudenschild C."/>
            <person name="Kitzman J."/>
            <person name="Nakayama T."/>
            <person name="Izutsu Y."/>
            <person name="Robert J."/>
            <person name="Fortriede J."/>
            <person name="Burns K."/>
            <person name="Lotay V."/>
            <person name="Karimi K."/>
            <person name="Yasuoka Y."/>
            <person name="Dichmann D.S."/>
            <person name="Flajnik M.F."/>
            <person name="Houston D.W."/>
            <person name="Shendure J."/>
            <person name="DuPasquier L."/>
            <person name="Vize P.D."/>
            <person name="Zorn A.M."/>
            <person name="Ito M."/>
            <person name="Marcotte E.M."/>
            <person name="Wallingford J.B."/>
            <person name="Ito Y."/>
            <person name="Asashima M."/>
            <person name="Ueno N."/>
            <person name="Matsuda Y."/>
            <person name="Veenstra G.J."/>
            <person name="Fujiyama A."/>
            <person name="Harland R.M."/>
            <person name="Taira M."/>
            <person name="Rokhsar D.S."/>
        </authorList>
    </citation>
    <scope>NUCLEOTIDE SEQUENCE [LARGE SCALE GENOMIC DNA]</scope>
    <source>
        <strain evidence="2">J</strain>
    </source>
</reference>
<dbReference type="EMBL" id="CM004467">
    <property type="protein sequence ID" value="OCT96667.1"/>
    <property type="molecule type" value="Genomic_DNA"/>
</dbReference>